<name>A0A1B6MHY8_9HEMI</name>
<dbReference type="GO" id="GO:0000070">
    <property type="term" value="P:mitotic sister chromatid segregation"/>
    <property type="evidence" value="ECO:0007669"/>
    <property type="project" value="TreeGrafter"/>
</dbReference>
<dbReference type="EMBL" id="GEBQ01004453">
    <property type="protein sequence ID" value="JAT35524.1"/>
    <property type="molecule type" value="Transcribed_RNA"/>
</dbReference>
<evidence type="ECO:0000313" key="1">
    <source>
        <dbReference type="EMBL" id="JAT35524.1"/>
    </source>
</evidence>
<gene>
    <name evidence="1" type="ORF">g.34144</name>
</gene>
<reference evidence="1" key="1">
    <citation type="submission" date="2015-11" db="EMBL/GenBank/DDBJ databases">
        <title>De novo transcriptome assembly of four potential Pierce s Disease insect vectors from Arizona vineyards.</title>
        <authorList>
            <person name="Tassone E.E."/>
        </authorList>
    </citation>
    <scope>NUCLEOTIDE SEQUENCE</scope>
</reference>
<sequence>DEYSQPGVSHALVDIVSLLWSLHSESLADPLHQEDLNNLMDVACAGIPLFLKHYKGSPTFFAVVHLASLVPPARLMPVSTVCSACVSLLKQVSEVTPPAELEVIVHALCSWGRFADIQDLVIDWLDQAFRCEGLNQSKVPQDEVKQRRVRFVAKGGKPMLALRVLDTVFSHSLNSYRVMYKSYNLVHDLYVYLERIKIVVERRLLGGLPLDSPMLSDEFLLKCMHRYTKLILILHRPEPQTGVNETTVDPFDASAVFQELLQWAVRSIEPLLPQELEAEADLSVMLFKDILHSTANLVSLMYASEETAMKVAEVVQSLLSSESGPWFVEGGMFVVKHLKDYSEAQYGPEDKAQLMRKVVPSLLSQALRVLSVKKHTREQMANYIQNLYEVKTAMYEIIVCLRRMYGPHSTLLQTLLKLFTDSLVAILVHDVKHLQLLDTVDKVQELPFVCGFLISIVARPNIRSLWLGTIPSSISQLYAQDSNVLAAAVSLLHTLAHSPELALPKQELGAAVREAYCKVTNYNRESTQSATNLSDSTLTTDSIDVKKAATPVLMELSAYLNCPLR</sequence>
<feature type="non-terminal residue" evidence="1">
    <location>
        <position position="1"/>
    </location>
</feature>
<accession>A0A1B6MHY8</accession>
<dbReference type="PANTHER" id="PTHR16199:SF4">
    <property type="entry name" value="CONDENSIN-2 COMPLEX SUBUNIT G2"/>
    <property type="match status" value="1"/>
</dbReference>
<organism evidence="1">
    <name type="scientific">Graphocephala atropunctata</name>
    <dbReference type="NCBI Taxonomy" id="36148"/>
    <lineage>
        <taxon>Eukaryota</taxon>
        <taxon>Metazoa</taxon>
        <taxon>Ecdysozoa</taxon>
        <taxon>Arthropoda</taxon>
        <taxon>Hexapoda</taxon>
        <taxon>Insecta</taxon>
        <taxon>Pterygota</taxon>
        <taxon>Neoptera</taxon>
        <taxon>Paraneoptera</taxon>
        <taxon>Hemiptera</taxon>
        <taxon>Auchenorrhyncha</taxon>
        <taxon>Membracoidea</taxon>
        <taxon>Cicadellidae</taxon>
        <taxon>Cicadellinae</taxon>
        <taxon>Cicadellini</taxon>
        <taxon>Graphocephala</taxon>
    </lineage>
</organism>
<proteinExistence type="predicted"/>
<dbReference type="PANTHER" id="PTHR16199">
    <property type="entry name" value="CONDENSIN-2 COMPLEX SUBUNIT G2"/>
    <property type="match status" value="1"/>
</dbReference>
<dbReference type="AlphaFoldDB" id="A0A1B6MHY8"/>
<dbReference type="GO" id="GO:0000796">
    <property type="term" value="C:condensin complex"/>
    <property type="evidence" value="ECO:0007669"/>
    <property type="project" value="TreeGrafter"/>
</dbReference>
<protein>
    <submittedName>
        <fullName evidence="1">Uncharacterized protein</fullName>
    </submittedName>
</protein>
<dbReference type="GO" id="GO:0005634">
    <property type="term" value="C:nucleus"/>
    <property type="evidence" value="ECO:0007669"/>
    <property type="project" value="TreeGrafter"/>
</dbReference>